<keyword evidence="2 5" id="KW-0812">Transmembrane</keyword>
<feature type="transmembrane region" description="Helical" evidence="5">
    <location>
        <begin position="226"/>
        <end position="245"/>
    </location>
</feature>
<proteinExistence type="predicted"/>
<sequence length="417" mass="45576">MRLVTFFYLYFMQGLPAGFALTALANFLLAEELSAQQVGTFVALVGLPWTVQFIWGPFIDRFQHTAMGSRKPWVVVSQLCACLASLALLLVVNPAQEIYLLSACFFLHSVFASIQDASVDAMAISVTPVAERGRVNACMRGGMLIGSSLGGAVMALCLRSWGFQAAVLMQGLMLLAFTLLTFFIKENEQDALLAFRFVRNDQQATNEQPTLTSIFLKLFTALLSKLSLRTFGVIALVYICLSIFVRSLNVYLIQELHWTDTYLSTLSSSYVVVGATLVMVAGGILSDRMGAGKLLCITIGLIGGFLLLFNLMAPLWNNQAVSSTGLLVWYMFDPSFSIAAMPILMNISQKGIEAAQFTTYMSLVNFSDVVGSYVSGYILSWLSAPTIGILCGLLMLALLFFLLFIARPAIQKTGMTL</sequence>
<feature type="transmembrane region" description="Helical" evidence="5">
    <location>
        <begin position="327"/>
        <end position="345"/>
    </location>
</feature>
<keyword evidence="3 5" id="KW-1133">Transmembrane helix</keyword>
<dbReference type="PROSITE" id="PS50850">
    <property type="entry name" value="MFS"/>
    <property type="match status" value="1"/>
</dbReference>
<feature type="transmembrane region" description="Helical" evidence="5">
    <location>
        <begin position="41"/>
        <end position="60"/>
    </location>
</feature>
<protein>
    <submittedName>
        <fullName evidence="7">MFS transporter</fullName>
    </submittedName>
</protein>
<feature type="transmembrane region" description="Helical" evidence="5">
    <location>
        <begin position="7"/>
        <end position="29"/>
    </location>
</feature>
<keyword evidence="8" id="KW-1185">Reference proteome</keyword>
<dbReference type="EMBL" id="JAUKPO010000038">
    <property type="protein sequence ID" value="MDO1450884.1"/>
    <property type="molecule type" value="Genomic_DNA"/>
</dbReference>
<evidence type="ECO:0000256" key="5">
    <source>
        <dbReference type="SAM" id="Phobius"/>
    </source>
</evidence>
<feature type="transmembrane region" description="Helical" evidence="5">
    <location>
        <begin position="265"/>
        <end position="285"/>
    </location>
</feature>
<evidence type="ECO:0000259" key="6">
    <source>
        <dbReference type="PROSITE" id="PS50850"/>
    </source>
</evidence>
<feature type="transmembrane region" description="Helical" evidence="5">
    <location>
        <begin position="357"/>
        <end position="379"/>
    </location>
</feature>
<dbReference type="Gene3D" id="1.20.1250.20">
    <property type="entry name" value="MFS general substrate transporter like domains"/>
    <property type="match status" value="1"/>
</dbReference>
<evidence type="ECO:0000256" key="3">
    <source>
        <dbReference type="ARBA" id="ARBA00022989"/>
    </source>
</evidence>
<evidence type="ECO:0000313" key="8">
    <source>
        <dbReference type="Proteomes" id="UP001168528"/>
    </source>
</evidence>
<feature type="transmembrane region" description="Helical" evidence="5">
    <location>
        <begin position="72"/>
        <end position="92"/>
    </location>
</feature>
<dbReference type="InterPro" id="IPR011701">
    <property type="entry name" value="MFS"/>
</dbReference>
<dbReference type="InterPro" id="IPR036259">
    <property type="entry name" value="MFS_trans_sf"/>
</dbReference>
<gene>
    <name evidence="7" type="ORF">Q0590_31710</name>
</gene>
<keyword evidence="4 5" id="KW-0472">Membrane</keyword>
<dbReference type="PANTHER" id="PTHR12778:SF9">
    <property type="entry name" value="ACETYL-COENZYME A TRANSPORTER 1"/>
    <property type="match status" value="1"/>
</dbReference>
<evidence type="ECO:0000256" key="2">
    <source>
        <dbReference type="ARBA" id="ARBA00022692"/>
    </source>
</evidence>
<feature type="transmembrane region" description="Helical" evidence="5">
    <location>
        <begin position="385"/>
        <end position="406"/>
    </location>
</feature>
<evidence type="ECO:0000256" key="4">
    <source>
        <dbReference type="ARBA" id="ARBA00023136"/>
    </source>
</evidence>
<evidence type="ECO:0000256" key="1">
    <source>
        <dbReference type="ARBA" id="ARBA00004141"/>
    </source>
</evidence>
<name>A0ABT8RFK4_9BACT</name>
<feature type="transmembrane region" description="Helical" evidence="5">
    <location>
        <begin position="98"/>
        <end position="114"/>
    </location>
</feature>
<dbReference type="SUPFAM" id="SSF103473">
    <property type="entry name" value="MFS general substrate transporter"/>
    <property type="match status" value="1"/>
</dbReference>
<reference evidence="7" key="1">
    <citation type="submission" date="2023-07" db="EMBL/GenBank/DDBJ databases">
        <title>The genome sequence of Rhodocytophaga aerolata KACC 12507.</title>
        <authorList>
            <person name="Zhang X."/>
        </authorList>
    </citation>
    <scope>NUCLEOTIDE SEQUENCE</scope>
    <source>
        <strain evidence="7">KACC 12507</strain>
    </source>
</reference>
<dbReference type="Pfam" id="PF07690">
    <property type="entry name" value="MFS_1"/>
    <property type="match status" value="1"/>
</dbReference>
<dbReference type="InterPro" id="IPR020846">
    <property type="entry name" value="MFS_dom"/>
</dbReference>
<dbReference type="PANTHER" id="PTHR12778">
    <property type="entry name" value="SOLUTE CARRIER FAMILY 33 ACETYL-COA TRANSPORTER -RELATED"/>
    <property type="match status" value="1"/>
</dbReference>
<feature type="transmembrane region" description="Helical" evidence="5">
    <location>
        <begin position="142"/>
        <end position="161"/>
    </location>
</feature>
<dbReference type="InterPro" id="IPR004752">
    <property type="entry name" value="AmpG_permease/AT-1"/>
</dbReference>
<comment type="subcellular location">
    <subcellularLocation>
        <location evidence="1">Membrane</location>
        <topology evidence="1">Multi-pass membrane protein</topology>
    </subcellularLocation>
</comment>
<dbReference type="Proteomes" id="UP001168528">
    <property type="component" value="Unassembled WGS sequence"/>
</dbReference>
<feature type="transmembrane region" description="Helical" evidence="5">
    <location>
        <begin position="294"/>
        <end position="315"/>
    </location>
</feature>
<accession>A0ABT8RFK4</accession>
<comment type="caution">
    <text evidence="7">The sequence shown here is derived from an EMBL/GenBank/DDBJ whole genome shotgun (WGS) entry which is preliminary data.</text>
</comment>
<feature type="transmembrane region" description="Helical" evidence="5">
    <location>
        <begin position="167"/>
        <end position="184"/>
    </location>
</feature>
<feature type="domain" description="Major facilitator superfamily (MFS) profile" evidence="6">
    <location>
        <begin position="2"/>
        <end position="409"/>
    </location>
</feature>
<organism evidence="7 8">
    <name type="scientific">Rhodocytophaga aerolata</name>
    <dbReference type="NCBI Taxonomy" id="455078"/>
    <lineage>
        <taxon>Bacteria</taxon>
        <taxon>Pseudomonadati</taxon>
        <taxon>Bacteroidota</taxon>
        <taxon>Cytophagia</taxon>
        <taxon>Cytophagales</taxon>
        <taxon>Rhodocytophagaceae</taxon>
        <taxon>Rhodocytophaga</taxon>
    </lineage>
</organism>
<evidence type="ECO:0000313" key="7">
    <source>
        <dbReference type="EMBL" id="MDO1450884.1"/>
    </source>
</evidence>